<dbReference type="AlphaFoldDB" id="A0A3L7A0N7"/>
<dbReference type="InterPro" id="IPR050312">
    <property type="entry name" value="IolE/XylAMocC-like"/>
</dbReference>
<reference evidence="3 4" key="1">
    <citation type="submission" date="2018-10" db="EMBL/GenBank/DDBJ databases">
        <authorList>
            <person name="Li J."/>
        </authorList>
    </citation>
    <scope>NUCLEOTIDE SEQUENCE [LARGE SCALE GENOMIC DNA]</scope>
    <source>
        <strain evidence="3 4">IF 016277</strain>
    </source>
</reference>
<comment type="caution">
    <text evidence="3">The sequence shown here is derived from an EMBL/GenBank/DDBJ whole genome shotgun (WGS) entry which is preliminary data.</text>
</comment>
<dbReference type="GO" id="GO:0016853">
    <property type="term" value="F:isomerase activity"/>
    <property type="evidence" value="ECO:0007669"/>
    <property type="project" value="UniProtKB-KW"/>
</dbReference>
<keyword evidence="3" id="KW-0413">Isomerase</keyword>
<dbReference type="PANTHER" id="PTHR12110:SF53">
    <property type="entry name" value="BLR5974 PROTEIN"/>
    <property type="match status" value="1"/>
</dbReference>
<dbReference type="SUPFAM" id="SSF51658">
    <property type="entry name" value="Xylose isomerase-like"/>
    <property type="match status" value="1"/>
</dbReference>
<dbReference type="PANTHER" id="PTHR12110">
    <property type="entry name" value="HYDROXYPYRUVATE ISOMERASE"/>
    <property type="match status" value="1"/>
</dbReference>
<dbReference type="InterPro" id="IPR036237">
    <property type="entry name" value="Xyl_isomerase-like_sf"/>
</dbReference>
<dbReference type="RefSeq" id="WP_121649580.1">
    <property type="nucleotide sequence ID" value="NZ_RCUX01000013.1"/>
</dbReference>
<dbReference type="EMBL" id="RCUX01000013">
    <property type="protein sequence ID" value="RLP73677.1"/>
    <property type="molecule type" value="Genomic_DNA"/>
</dbReference>
<dbReference type="Proteomes" id="UP000272503">
    <property type="component" value="Unassembled WGS sequence"/>
</dbReference>
<protein>
    <submittedName>
        <fullName evidence="3">Sugar phosphate isomerase/epimerase</fullName>
    </submittedName>
</protein>
<name>A0A3L7A0N7_9MICO</name>
<keyword evidence="1" id="KW-0119">Carbohydrate metabolism</keyword>
<dbReference type="InterPro" id="IPR013022">
    <property type="entry name" value="Xyl_isomerase-like_TIM-brl"/>
</dbReference>
<evidence type="ECO:0000313" key="3">
    <source>
        <dbReference type="EMBL" id="RLP73677.1"/>
    </source>
</evidence>
<gene>
    <name evidence="3" type="ORF">D9V32_14200</name>
</gene>
<dbReference type="Pfam" id="PF01261">
    <property type="entry name" value="AP_endonuc_2"/>
    <property type="match status" value="1"/>
</dbReference>
<evidence type="ECO:0000313" key="4">
    <source>
        <dbReference type="Proteomes" id="UP000272503"/>
    </source>
</evidence>
<dbReference type="Gene3D" id="3.20.20.150">
    <property type="entry name" value="Divalent-metal-dependent TIM barrel enzymes"/>
    <property type="match status" value="1"/>
</dbReference>
<dbReference type="OrthoDB" id="104997at2"/>
<sequence length="284" mass="31055">MKYSVFTASTPDWTPAEAASILAAQGWDGIEWRVTDQAEATPPGFWAGNRATWPLTGLEDHLDEIREITTSNGLAFSGIGGYALVGNHSDAERMLAATAAVGATQVRITMPRVDGQNYVELFAQARADLEHIVTLAEKYGVKALVELHHETITPSASAARRLVEGLNPAAVGVIHDVGNLINEGFENHLAGFQLLGEYLAHVHIKNAQWVIDRVEIDGTHVWRHEWTTLRAGQADLAAYVRDLVAFGYDGWITLEDFSTEVPLEQRTAENLAYVRSLVESAQGV</sequence>
<evidence type="ECO:0000256" key="1">
    <source>
        <dbReference type="ARBA" id="ARBA00023277"/>
    </source>
</evidence>
<feature type="domain" description="Xylose isomerase-like TIM barrel" evidence="2">
    <location>
        <begin position="22"/>
        <end position="276"/>
    </location>
</feature>
<accession>A0A3L7A0N7</accession>
<keyword evidence="4" id="KW-1185">Reference proteome</keyword>
<proteinExistence type="predicted"/>
<evidence type="ECO:0000259" key="2">
    <source>
        <dbReference type="Pfam" id="PF01261"/>
    </source>
</evidence>
<organism evidence="3 4">
    <name type="scientific">Mycetocola tolaasinivorans</name>
    <dbReference type="NCBI Taxonomy" id="76635"/>
    <lineage>
        <taxon>Bacteria</taxon>
        <taxon>Bacillati</taxon>
        <taxon>Actinomycetota</taxon>
        <taxon>Actinomycetes</taxon>
        <taxon>Micrococcales</taxon>
        <taxon>Microbacteriaceae</taxon>
        <taxon>Mycetocola</taxon>
    </lineage>
</organism>